<feature type="compositionally biased region" description="Low complexity" evidence="1">
    <location>
        <begin position="447"/>
        <end position="464"/>
    </location>
</feature>
<keyword evidence="3" id="KW-1185">Reference proteome</keyword>
<feature type="compositionally biased region" description="Low complexity" evidence="1">
    <location>
        <begin position="264"/>
        <end position="276"/>
    </location>
</feature>
<feature type="compositionally biased region" description="Gly residues" evidence="1">
    <location>
        <begin position="1272"/>
        <end position="1281"/>
    </location>
</feature>
<reference evidence="2 3" key="1">
    <citation type="journal article" date="2023" name="Commun. Biol.">
        <title>Reorganization of the ancestral sex-determining regions during the evolution of trioecy in Pleodorina starrii.</title>
        <authorList>
            <person name="Takahashi K."/>
            <person name="Suzuki S."/>
            <person name="Kawai-Toyooka H."/>
            <person name="Yamamoto K."/>
            <person name="Hamaji T."/>
            <person name="Ootsuki R."/>
            <person name="Yamaguchi H."/>
            <person name="Kawachi M."/>
            <person name="Higashiyama T."/>
            <person name="Nozaki H."/>
        </authorList>
    </citation>
    <scope>NUCLEOTIDE SEQUENCE [LARGE SCALE GENOMIC DNA]</scope>
    <source>
        <strain evidence="2 3">NIES-4479</strain>
    </source>
</reference>
<feature type="compositionally biased region" description="Low complexity" evidence="1">
    <location>
        <begin position="170"/>
        <end position="188"/>
    </location>
</feature>
<feature type="region of interest" description="Disordered" evidence="1">
    <location>
        <begin position="1023"/>
        <end position="1053"/>
    </location>
</feature>
<feature type="compositionally biased region" description="Low complexity" evidence="1">
    <location>
        <begin position="1218"/>
        <end position="1240"/>
    </location>
</feature>
<organism evidence="2 3">
    <name type="scientific">Pleodorina starrii</name>
    <dbReference type="NCBI Taxonomy" id="330485"/>
    <lineage>
        <taxon>Eukaryota</taxon>
        <taxon>Viridiplantae</taxon>
        <taxon>Chlorophyta</taxon>
        <taxon>core chlorophytes</taxon>
        <taxon>Chlorophyceae</taxon>
        <taxon>CS clade</taxon>
        <taxon>Chlamydomonadales</taxon>
        <taxon>Volvocaceae</taxon>
        <taxon>Pleodorina</taxon>
    </lineage>
</organism>
<accession>A0A9W6F321</accession>
<feature type="compositionally biased region" description="Basic and acidic residues" evidence="1">
    <location>
        <begin position="307"/>
        <end position="317"/>
    </location>
</feature>
<evidence type="ECO:0008006" key="4">
    <source>
        <dbReference type="Google" id="ProtNLM"/>
    </source>
</evidence>
<dbReference type="EMBL" id="BRXU01000009">
    <property type="protein sequence ID" value="GLC53985.1"/>
    <property type="molecule type" value="Genomic_DNA"/>
</dbReference>
<feature type="compositionally biased region" description="Basic and acidic residues" evidence="1">
    <location>
        <begin position="412"/>
        <end position="422"/>
    </location>
</feature>
<name>A0A9W6F321_9CHLO</name>
<feature type="region of interest" description="Disordered" evidence="1">
    <location>
        <begin position="836"/>
        <end position="1004"/>
    </location>
</feature>
<feature type="compositionally biased region" description="Low complexity" evidence="1">
    <location>
        <begin position="1087"/>
        <end position="1096"/>
    </location>
</feature>
<feature type="region of interest" description="Disordered" evidence="1">
    <location>
        <begin position="1087"/>
        <end position="1164"/>
    </location>
</feature>
<feature type="compositionally biased region" description="Basic and acidic residues" evidence="1">
    <location>
        <begin position="1328"/>
        <end position="1352"/>
    </location>
</feature>
<proteinExistence type="predicted"/>
<feature type="compositionally biased region" description="Basic and acidic residues" evidence="1">
    <location>
        <begin position="1242"/>
        <end position="1253"/>
    </location>
</feature>
<feature type="compositionally biased region" description="Low complexity" evidence="1">
    <location>
        <begin position="907"/>
        <end position="949"/>
    </location>
</feature>
<feature type="compositionally biased region" description="Polar residues" evidence="1">
    <location>
        <begin position="395"/>
        <end position="411"/>
    </location>
</feature>
<feature type="compositionally biased region" description="Low complexity" evidence="1">
    <location>
        <begin position="369"/>
        <end position="391"/>
    </location>
</feature>
<dbReference type="Proteomes" id="UP001165080">
    <property type="component" value="Unassembled WGS sequence"/>
</dbReference>
<evidence type="ECO:0000313" key="3">
    <source>
        <dbReference type="Proteomes" id="UP001165080"/>
    </source>
</evidence>
<feature type="compositionally biased region" description="Polar residues" evidence="1">
    <location>
        <begin position="533"/>
        <end position="548"/>
    </location>
</feature>
<sequence>MAVQLSRFAIAKAEELSRLDDELQALATQAFAHVRGVPVPSATAFPEVPEAIRDAVRAALGAGLFPDLPWSSAHPVDSRKQTDAAHFDVSGTDNNDASDMDEIPLILRCKKARRQGATREDMQEAGIGHREEVPLQERPVGDLIRIIAGLDPDQPLDGCSRSASLGVAGPAAHKNPSASAAAAGPAPACQQTGPKRGQGRGPAGLSSHARAVKTGPPATANAHHAHATEASVQPRPDDGAAPPPPLHAGAADEEGSFDAESLRQQQQRVLEKQQQQDIGGAGPAAQHQAVQEPLGPEPHDSTQQQQHGHEERQDVAQEQHPVLQARKRAPLWLYQLLPNRSRPKPVGSRGQPLESERQPASKRPRRQGAPAAAAEAAAAAAAPVQPDAAEPSDPPTCTQQPLQDSSVSATTEQDRQQGRFDVEGAPGADALRSGEPSEPPLRPVPVSAPSASAASADEAQRASSLLSHDRSQPLGPLPPSGDAEALGQADGQYGERPGQQGAAAEEPVREAGQLGPAPEGPELRHQHQERPSAVSSPPLQSEPGSAQVQEPGVCADAAGHAGHGHGISGGPAIGAEPGNATHTASRRSCPKVGAPRPSGTADGGVTPPAAVEPAGLVQPAPAPSATVGPDSPPTSAVAGSADVVGTAPGPAAEAEAMMKEPQEVKAAESKPPALRGGRAKRQRPTPEAAEGLTAAEPDPHAGEHLMDMPLAKRNGRRPQPVAAARMAGVADVTADADGQAAGRPQASGHQRASGEAQAPAPVAAPDSNPTEAADAVARVAEDVSKQATEAAAGLEACAAAGVATGPQLASAAPPQPADGDIAEDCATAAKASVLAPPASVPGFRPPQSQPSSAAASPPDDVAANSERLHAPAAADHRAGATAAADAARAASADLAEPAQPPQPCDPAQPHSAPGPADSAAADGSAPPAAAHCNPAAAASGADAAAADSGTARLHQASARPAQTTTHGPPPSGAAGAPEAKPERRYKPVAPARRTAQARAAVSDLPSTHVQLAALAAAWMAGQHGASGGAGAEPHEGTAAPTAAAGGGSGSVQAAVSDAPGIAGAEAGAAGAETVTTTAADVVHEDAAGAAPSAPASRVQAGTQGAVQQPSHDSAGMPPCTDKTNGVAGGALPADNAPPSHDGASHSHARSPDVDPERGTFAAPAVPEAGAPVPAAAAAATIGTAASEPLEPGGGSDFGEYAPPPQPPCDTATSPVRAPAPGTAQDAAAGAEEEGAAAPHARWSAEPDSKGGEDERADADGDGLLSRRNSSGCGSGAEGTEGAGESSAQDRADGSAAGEGQAERSAGAAGGSDGREQDEEEDDAGMSPVEREEWRRRRAEIERQRAEAAAEREAARRARLAASAAAGVTAELERRMRQRLANHQQLATAAAAEAAAKEDIRTQVRDRLQERFWKALEERNLSKLLRQLDVLPKGASLRTPEQRSKALKIAKIRFHPDKVTGSLEDRVYAEEVSKLLNSWNWSK</sequence>
<feature type="compositionally biased region" description="Low complexity" evidence="1">
    <location>
        <begin position="849"/>
        <end position="865"/>
    </location>
</feature>
<feature type="compositionally biased region" description="Low complexity" evidence="1">
    <location>
        <begin position="727"/>
        <end position="742"/>
    </location>
</feature>
<feature type="compositionally biased region" description="Basic and acidic residues" evidence="1">
    <location>
        <begin position="866"/>
        <end position="878"/>
    </location>
</feature>
<feature type="compositionally biased region" description="Basic and acidic residues" evidence="1">
    <location>
        <begin position="656"/>
        <end position="668"/>
    </location>
</feature>
<feature type="compositionally biased region" description="Low complexity" evidence="1">
    <location>
        <begin position="879"/>
        <end position="897"/>
    </location>
</feature>
<comment type="caution">
    <text evidence="2">The sequence shown here is derived from an EMBL/GenBank/DDBJ whole genome shotgun (WGS) entry which is preliminary data.</text>
</comment>
<dbReference type="OrthoDB" id="552457at2759"/>
<feature type="compositionally biased region" description="Basic and acidic residues" evidence="1">
    <location>
        <begin position="697"/>
        <end position="706"/>
    </location>
</feature>
<evidence type="ECO:0000313" key="2">
    <source>
        <dbReference type="EMBL" id="GLC53985.1"/>
    </source>
</evidence>
<feature type="compositionally biased region" description="Low complexity" evidence="1">
    <location>
        <begin position="643"/>
        <end position="655"/>
    </location>
</feature>
<feature type="region of interest" description="Disordered" evidence="1">
    <location>
        <begin position="804"/>
        <end position="824"/>
    </location>
</feature>
<gene>
    <name evidence="2" type="primary">PLEST010951</name>
    <name evidence="2" type="ORF">PLESTB_000811500</name>
</gene>
<feature type="compositionally biased region" description="Low complexity" evidence="1">
    <location>
        <begin position="989"/>
        <end position="1000"/>
    </location>
</feature>
<feature type="compositionally biased region" description="Polar residues" evidence="1">
    <location>
        <begin position="1099"/>
        <end position="1111"/>
    </location>
</feature>
<feature type="region of interest" description="Disordered" evidence="1">
    <location>
        <begin position="1183"/>
        <end position="1352"/>
    </location>
</feature>
<protein>
    <recommendedName>
        <fullName evidence="4">J domain-containing protein</fullName>
    </recommendedName>
</protein>
<feature type="compositionally biased region" description="Low complexity" evidence="1">
    <location>
        <begin position="1293"/>
        <end position="1306"/>
    </location>
</feature>
<feature type="compositionally biased region" description="Basic and acidic residues" evidence="1">
    <location>
        <begin position="521"/>
        <end position="530"/>
    </location>
</feature>
<evidence type="ECO:0000256" key="1">
    <source>
        <dbReference type="SAM" id="MobiDB-lite"/>
    </source>
</evidence>
<feature type="region of interest" description="Disordered" evidence="1">
    <location>
        <begin position="168"/>
        <end position="790"/>
    </location>
</feature>